<dbReference type="PANTHER" id="PTHR33223">
    <property type="entry name" value="CCHC-TYPE DOMAIN-CONTAINING PROTEIN"/>
    <property type="match status" value="1"/>
</dbReference>
<evidence type="ECO:0000313" key="3">
    <source>
        <dbReference type="EMBL" id="ONI16750.1"/>
    </source>
</evidence>
<dbReference type="PANTHER" id="PTHR33223:SF6">
    <property type="entry name" value="CCHC-TYPE DOMAIN-CONTAINING PROTEIN"/>
    <property type="match status" value="1"/>
</dbReference>
<evidence type="ECO:0000256" key="1">
    <source>
        <dbReference type="SAM" id="MobiDB-lite"/>
    </source>
</evidence>
<proteinExistence type="predicted"/>
<sequence>MAYLTKRNSNSYDDDCSDDVSQSQNQSIYLASESETNSPSDQFSSSQPQPESVSSSNQIKARASLPSKTKNFSEPTTNQTPYYIPIAPLPIFRGGSNECPVTHLTRFAKFCRANFSCPTVDVMVRIFPVTLENEAALWYDLNIDPYPSFSWEEIRSLFFQAYDQIDQLRSELTMIKQGRDETVRAYFLRLQWILKRWPDHGPQDNVLKGVFIDGLRKEFKDWIVAEKPSSLNDALRLAFGFEKVKSVRAATAAKEKVVECGFCGGGHEEKGCEVRDRMRKLWVKSKEEGLVRMVSVLGKREEEGVEREEEGELVEFKKKGQCQCWKHQCWKKKLERSKSLVKNSLLVKVVSNMP</sequence>
<feature type="domain" description="Retrotransposon gag" evidence="2">
    <location>
        <begin position="125"/>
        <end position="216"/>
    </location>
</feature>
<organism evidence="3 4">
    <name type="scientific">Prunus persica</name>
    <name type="common">Peach</name>
    <name type="synonym">Amygdalus persica</name>
    <dbReference type="NCBI Taxonomy" id="3760"/>
    <lineage>
        <taxon>Eukaryota</taxon>
        <taxon>Viridiplantae</taxon>
        <taxon>Streptophyta</taxon>
        <taxon>Embryophyta</taxon>
        <taxon>Tracheophyta</taxon>
        <taxon>Spermatophyta</taxon>
        <taxon>Magnoliopsida</taxon>
        <taxon>eudicotyledons</taxon>
        <taxon>Gunneridae</taxon>
        <taxon>Pentapetalae</taxon>
        <taxon>rosids</taxon>
        <taxon>fabids</taxon>
        <taxon>Rosales</taxon>
        <taxon>Rosaceae</taxon>
        <taxon>Amygdaloideae</taxon>
        <taxon>Amygdaleae</taxon>
        <taxon>Prunus</taxon>
    </lineage>
</organism>
<feature type="compositionally biased region" description="Polar residues" evidence="1">
    <location>
        <begin position="66"/>
        <end position="77"/>
    </location>
</feature>
<name>A0A251Q044_PRUPE</name>
<dbReference type="AlphaFoldDB" id="A0A251Q044"/>
<dbReference type="InterPro" id="IPR005162">
    <property type="entry name" value="Retrotrans_gag_dom"/>
</dbReference>
<protein>
    <recommendedName>
        <fullName evidence="2">Retrotransposon gag domain-containing protein</fullName>
    </recommendedName>
</protein>
<dbReference type="EMBL" id="CM007653">
    <property type="protein sequence ID" value="ONI16750.1"/>
    <property type="molecule type" value="Genomic_DNA"/>
</dbReference>
<dbReference type="Gramene" id="ONI16750">
    <property type="protein sequence ID" value="ONI16750"/>
    <property type="gene ID" value="PRUPE_3G119500"/>
</dbReference>
<evidence type="ECO:0000259" key="2">
    <source>
        <dbReference type="Pfam" id="PF03732"/>
    </source>
</evidence>
<keyword evidence="4" id="KW-1185">Reference proteome</keyword>
<dbReference type="Pfam" id="PF03732">
    <property type="entry name" value="Retrotrans_gag"/>
    <property type="match status" value="1"/>
</dbReference>
<evidence type="ECO:0000313" key="4">
    <source>
        <dbReference type="Proteomes" id="UP000006882"/>
    </source>
</evidence>
<gene>
    <name evidence="3" type="ORF">PRUPE_3G119500</name>
</gene>
<feature type="compositionally biased region" description="Low complexity" evidence="1">
    <location>
        <begin position="38"/>
        <end position="56"/>
    </location>
</feature>
<accession>A0A251Q044</accession>
<feature type="region of interest" description="Disordered" evidence="1">
    <location>
        <begin position="1"/>
        <end position="77"/>
    </location>
</feature>
<dbReference type="Proteomes" id="UP000006882">
    <property type="component" value="Chromosome G3"/>
</dbReference>
<reference evidence="3 4" key="1">
    <citation type="journal article" date="2013" name="Nat. Genet.">
        <title>The high-quality draft genome of peach (Prunus persica) identifies unique patterns of genetic diversity, domestication and genome evolution.</title>
        <authorList>
            <consortium name="International Peach Genome Initiative"/>
            <person name="Verde I."/>
            <person name="Abbott A.G."/>
            <person name="Scalabrin S."/>
            <person name="Jung S."/>
            <person name="Shu S."/>
            <person name="Marroni F."/>
            <person name="Zhebentyayeva T."/>
            <person name="Dettori M.T."/>
            <person name="Grimwood J."/>
            <person name="Cattonaro F."/>
            <person name="Zuccolo A."/>
            <person name="Rossini L."/>
            <person name="Jenkins J."/>
            <person name="Vendramin E."/>
            <person name="Meisel L.A."/>
            <person name="Decroocq V."/>
            <person name="Sosinski B."/>
            <person name="Prochnik S."/>
            <person name="Mitros T."/>
            <person name="Policriti A."/>
            <person name="Cipriani G."/>
            <person name="Dondini L."/>
            <person name="Ficklin S."/>
            <person name="Goodstein D.M."/>
            <person name="Xuan P."/>
            <person name="Del Fabbro C."/>
            <person name="Aramini V."/>
            <person name="Copetti D."/>
            <person name="Gonzalez S."/>
            <person name="Horner D.S."/>
            <person name="Falchi R."/>
            <person name="Lucas S."/>
            <person name="Mica E."/>
            <person name="Maldonado J."/>
            <person name="Lazzari B."/>
            <person name="Bielenberg D."/>
            <person name="Pirona R."/>
            <person name="Miculan M."/>
            <person name="Barakat A."/>
            <person name="Testolin R."/>
            <person name="Stella A."/>
            <person name="Tartarini S."/>
            <person name="Tonutti P."/>
            <person name="Arus P."/>
            <person name="Orellana A."/>
            <person name="Wells C."/>
            <person name="Main D."/>
            <person name="Vizzotto G."/>
            <person name="Silva H."/>
            <person name="Salamini F."/>
            <person name="Schmutz J."/>
            <person name="Morgante M."/>
            <person name="Rokhsar D.S."/>
        </authorList>
    </citation>
    <scope>NUCLEOTIDE SEQUENCE [LARGE SCALE GENOMIC DNA]</scope>
    <source>
        <strain evidence="4">cv. Nemared</strain>
    </source>
</reference>